<accession>A0AAV4AZH3</accession>
<name>A0AAV4AZH3_9GAST</name>
<gene>
    <name evidence="1" type="ORF">PoB_003799400</name>
</gene>
<proteinExistence type="predicted"/>
<reference evidence="1 2" key="1">
    <citation type="journal article" date="2021" name="Elife">
        <title>Chloroplast acquisition without the gene transfer in kleptoplastic sea slugs, Plakobranchus ocellatus.</title>
        <authorList>
            <person name="Maeda T."/>
            <person name="Takahashi S."/>
            <person name="Yoshida T."/>
            <person name="Shimamura S."/>
            <person name="Takaki Y."/>
            <person name="Nagai Y."/>
            <person name="Toyoda A."/>
            <person name="Suzuki Y."/>
            <person name="Arimoto A."/>
            <person name="Ishii H."/>
            <person name="Satoh N."/>
            <person name="Nishiyama T."/>
            <person name="Hasebe M."/>
            <person name="Maruyama T."/>
            <person name="Minagawa J."/>
            <person name="Obokata J."/>
            <person name="Shigenobu S."/>
        </authorList>
    </citation>
    <scope>NUCLEOTIDE SEQUENCE [LARGE SCALE GENOMIC DNA]</scope>
</reference>
<evidence type="ECO:0000313" key="2">
    <source>
        <dbReference type="Proteomes" id="UP000735302"/>
    </source>
</evidence>
<protein>
    <submittedName>
        <fullName evidence="1">Uncharacterized protein</fullName>
    </submittedName>
</protein>
<comment type="caution">
    <text evidence="1">The sequence shown here is derived from an EMBL/GenBank/DDBJ whole genome shotgun (WGS) entry which is preliminary data.</text>
</comment>
<sequence>MVRSVSAMKAAVLWRSSKQSLNFLISIDVLVKATSCAFWFDVSEKAIQLIGRRLFMVLSGAIVSTLILKPVGPSGTGMNPSHTDQADCKFLEITKR</sequence>
<evidence type="ECO:0000313" key="1">
    <source>
        <dbReference type="EMBL" id="GFO11489.1"/>
    </source>
</evidence>
<dbReference type="AlphaFoldDB" id="A0AAV4AZH3"/>
<dbReference type="EMBL" id="BLXT01004322">
    <property type="protein sequence ID" value="GFO11489.1"/>
    <property type="molecule type" value="Genomic_DNA"/>
</dbReference>
<dbReference type="Proteomes" id="UP000735302">
    <property type="component" value="Unassembled WGS sequence"/>
</dbReference>
<organism evidence="1 2">
    <name type="scientific">Plakobranchus ocellatus</name>
    <dbReference type="NCBI Taxonomy" id="259542"/>
    <lineage>
        <taxon>Eukaryota</taxon>
        <taxon>Metazoa</taxon>
        <taxon>Spiralia</taxon>
        <taxon>Lophotrochozoa</taxon>
        <taxon>Mollusca</taxon>
        <taxon>Gastropoda</taxon>
        <taxon>Heterobranchia</taxon>
        <taxon>Euthyneura</taxon>
        <taxon>Panpulmonata</taxon>
        <taxon>Sacoglossa</taxon>
        <taxon>Placobranchoidea</taxon>
        <taxon>Plakobranchidae</taxon>
        <taxon>Plakobranchus</taxon>
    </lineage>
</organism>
<keyword evidence="2" id="KW-1185">Reference proteome</keyword>